<comment type="caution">
    <text evidence="6">The sequence shown here is derived from an EMBL/GenBank/DDBJ whole genome shotgun (WGS) entry which is preliminary data.</text>
</comment>
<organism evidence="6 7">
    <name type="scientific">Cuscuta europaea</name>
    <name type="common">European dodder</name>
    <dbReference type="NCBI Taxonomy" id="41803"/>
    <lineage>
        <taxon>Eukaryota</taxon>
        <taxon>Viridiplantae</taxon>
        <taxon>Streptophyta</taxon>
        <taxon>Embryophyta</taxon>
        <taxon>Tracheophyta</taxon>
        <taxon>Spermatophyta</taxon>
        <taxon>Magnoliopsida</taxon>
        <taxon>eudicotyledons</taxon>
        <taxon>Gunneridae</taxon>
        <taxon>Pentapetalae</taxon>
        <taxon>asterids</taxon>
        <taxon>lamiids</taxon>
        <taxon>Solanales</taxon>
        <taxon>Convolvulaceae</taxon>
        <taxon>Cuscuteae</taxon>
        <taxon>Cuscuta</taxon>
        <taxon>Cuscuta subgen. Cuscuta</taxon>
    </lineage>
</organism>
<reference evidence="6" key="1">
    <citation type="submission" date="2022-07" db="EMBL/GenBank/DDBJ databases">
        <authorList>
            <person name="Macas J."/>
            <person name="Novak P."/>
            <person name="Neumann P."/>
        </authorList>
    </citation>
    <scope>NUCLEOTIDE SEQUENCE</scope>
</reference>
<feature type="non-terminal residue" evidence="6">
    <location>
        <position position="226"/>
    </location>
</feature>
<dbReference type="InterPro" id="IPR007527">
    <property type="entry name" value="Znf_SWIM"/>
</dbReference>
<feature type="domain" description="SWIM-type" evidence="5">
    <location>
        <begin position="101"/>
        <end position="133"/>
    </location>
</feature>
<evidence type="ECO:0000313" key="7">
    <source>
        <dbReference type="Proteomes" id="UP001152484"/>
    </source>
</evidence>
<evidence type="ECO:0000256" key="4">
    <source>
        <dbReference type="PROSITE-ProRule" id="PRU00325"/>
    </source>
</evidence>
<evidence type="ECO:0000256" key="1">
    <source>
        <dbReference type="ARBA" id="ARBA00022723"/>
    </source>
</evidence>
<keyword evidence="7" id="KW-1185">Reference proteome</keyword>
<accession>A0A9P0Z2C6</accession>
<dbReference type="PANTHER" id="PTHR31973:SF113">
    <property type="entry name" value="PROTEIN FAR1-RELATED SEQUENCE 5-LIKE"/>
    <property type="match status" value="1"/>
</dbReference>
<evidence type="ECO:0000256" key="3">
    <source>
        <dbReference type="ARBA" id="ARBA00022833"/>
    </source>
</evidence>
<dbReference type="InterPro" id="IPR006564">
    <property type="entry name" value="Znf_PMZ"/>
</dbReference>
<evidence type="ECO:0000259" key="5">
    <source>
        <dbReference type="PROSITE" id="PS50966"/>
    </source>
</evidence>
<keyword evidence="3" id="KW-0862">Zinc</keyword>
<dbReference type="AlphaFoldDB" id="A0A9P0Z2C6"/>
<gene>
    <name evidence="6" type="ORF">CEURO_LOCUS8681</name>
</gene>
<proteinExistence type="predicted"/>
<dbReference type="GO" id="GO:0008270">
    <property type="term" value="F:zinc ion binding"/>
    <property type="evidence" value="ECO:0007669"/>
    <property type="project" value="UniProtKB-KW"/>
</dbReference>
<dbReference type="EMBL" id="CAMAPE010000017">
    <property type="protein sequence ID" value="CAH9083608.1"/>
    <property type="molecule type" value="Genomic_DNA"/>
</dbReference>
<evidence type="ECO:0000256" key="2">
    <source>
        <dbReference type="ARBA" id="ARBA00022771"/>
    </source>
</evidence>
<dbReference type="OrthoDB" id="1300208at2759"/>
<sequence>MAKCIAGPRIYGIMTSNCAESLNKVNVYTREYSVCKLVDSLRERMQQWFTERSEEALITSTFLSPKRENHLVALQAQSTCIQVKPTFYFEFEVVDRYCRSFVVNLNHKTCTCGVFQLGQFVCAHAVAAIRVRPRLSCYDFISPIYSRDSWFSTWSAVVHPIVDPQSWLVPQDVRDKICKPPNCLKRPAGRPKKTTIPFVGEFRGSGSKRQKCSRCHVLGHNKKSCR</sequence>
<dbReference type="SMART" id="SM00575">
    <property type="entry name" value="ZnF_PMZ"/>
    <property type="match status" value="1"/>
</dbReference>
<keyword evidence="1" id="KW-0479">Metal-binding</keyword>
<dbReference type="Proteomes" id="UP001152484">
    <property type="component" value="Unassembled WGS sequence"/>
</dbReference>
<dbReference type="PANTHER" id="PTHR31973">
    <property type="entry name" value="POLYPROTEIN, PUTATIVE-RELATED"/>
    <property type="match status" value="1"/>
</dbReference>
<name>A0A9P0Z2C6_CUSEU</name>
<dbReference type="PROSITE" id="PS50966">
    <property type="entry name" value="ZF_SWIM"/>
    <property type="match status" value="1"/>
</dbReference>
<dbReference type="Pfam" id="PF04434">
    <property type="entry name" value="SWIM"/>
    <property type="match status" value="1"/>
</dbReference>
<evidence type="ECO:0000313" key="6">
    <source>
        <dbReference type="EMBL" id="CAH9083608.1"/>
    </source>
</evidence>
<keyword evidence="2 4" id="KW-0863">Zinc-finger</keyword>
<protein>
    <recommendedName>
        <fullName evidence="5">SWIM-type domain-containing protein</fullName>
    </recommendedName>
</protein>